<evidence type="ECO:0000256" key="1">
    <source>
        <dbReference type="SAM" id="Phobius"/>
    </source>
</evidence>
<reference evidence="2 3" key="1">
    <citation type="submission" date="2019-09" db="EMBL/GenBank/DDBJ databases">
        <title>Genomes of Cryomorphaceae.</title>
        <authorList>
            <person name="Bowman J.P."/>
        </authorList>
    </citation>
    <scope>NUCLEOTIDE SEQUENCE [LARGE SCALE GENOMIC DNA]</scope>
    <source>
        <strain evidence="2 3">KCTC 52047</strain>
    </source>
</reference>
<comment type="caution">
    <text evidence="2">The sequence shown here is derived from an EMBL/GenBank/DDBJ whole genome shotgun (WGS) entry which is preliminary data.</text>
</comment>
<keyword evidence="3" id="KW-1185">Reference proteome</keyword>
<name>A0A6N6ME57_9FLAO</name>
<keyword evidence="1" id="KW-0472">Membrane</keyword>
<gene>
    <name evidence="2" type="ORF">F3059_00550</name>
</gene>
<accession>A0A6N6ME57</accession>
<proteinExistence type="predicted"/>
<dbReference type="OrthoDB" id="762068at2"/>
<dbReference type="RefSeq" id="WP_151165983.1">
    <property type="nucleotide sequence ID" value="NZ_WACR01000001.1"/>
</dbReference>
<protein>
    <submittedName>
        <fullName evidence="2">Gx transporter family protein</fullName>
    </submittedName>
</protein>
<dbReference type="Proteomes" id="UP000435357">
    <property type="component" value="Unassembled WGS sequence"/>
</dbReference>
<sequence length="230" mass="25604">MLTERQRLELCKKCLNRKFDTKTGVVCGLTDEKPTFDETCPDFKKDTSVKDRVDDEHIGYSSKDLKSKIPAEEYDRLIDEQNWDKAVIAGAVVALLGSVLWGVFAYAFGMMLSITAAVIGFLISLTVRKFGKGIEKKFTYLSIAFSLISLIIGHMLAIVFFTASQSDLSVLEVLSSLGFTGLVIGYFASFSLPMIFFYVAAIISSFYVSERKISAKDIQEMNSRVFEGKA</sequence>
<keyword evidence="1" id="KW-0812">Transmembrane</keyword>
<dbReference type="EMBL" id="WACR01000001">
    <property type="protein sequence ID" value="KAB1065995.1"/>
    <property type="molecule type" value="Genomic_DNA"/>
</dbReference>
<feature type="transmembrane region" description="Helical" evidence="1">
    <location>
        <begin position="139"/>
        <end position="163"/>
    </location>
</feature>
<keyword evidence="1" id="KW-1133">Transmembrane helix</keyword>
<feature type="transmembrane region" description="Helical" evidence="1">
    <location>
        <begin position="110"/>
        <end position="127"/>
    </location>
</feature>
<feature type="transmembrane region" description="Helical" evidence="1">
    <location>
        <begin position="183"/>
        <end position="208"/>
    </location>
</feature>
<organism evidence="2 3">
    <name type="scientific">Salibacter halophilus</name>
    <dbReference type="NCBI Taxonomy" id="1803916"/>
    <lineage>
        <taxon>Bacteria</taxon>
        <taxon>Pseudomonadati</taxon>
        <taxon>Bacteroidota</taxon>
        <taxon>Flavobacteriia</taxon>
        <taxon>Flavobacteriales</taxon>
        <taxon>Salibacteraceae</taxon>
        <taxon>Salibacter</taxon>
    </lineage>
</organism>
<feature type="transmembrane region" description="Helical" evidence="1">
    <location>
        <begin position="86"/>
        <end position="104"/>
    </location>
</feature>
<evidence type="ECO:0000313" key="2">
    <source>
        <dbReference type="EMBL" id="KAB1065995.1"/>
    </source>
</evidence>
<dbReference type="AlphaFoldDB" id="A0A6N6ME57"/>
<evidence type="ECO:0000313" key="3">
    <source>
        <dbReference type="Proteomes" id="UP000435357"/>
    </source>
</evidence>